<organism evidence="1 2">
    <name type="scientific">Roseococcus pinisoli</name>
    <dbReference type="NCBI Taxonomy" id="2835040"/>
    <lineage>
        <taxon>Bacteria</taxon>
        <taxon>Pseudomonadati</taxon>
        <taxon>Pseudomonadota</taxon>
        <taxon>Alphaproteobacteria</taxon>
        <taxon>Acetobacterales</taxon>
        <taxon>Roseomonadaceae</taxon>
        <taxon>Roseococcus</taxon>
    </lineage>
</organism>
<keyword evidence="2" id="KW-1185">Reference proteome</keyword>
<evidence type="ECO:0000313" key="2">
    <source>
        <dbReference type="Proteomes" id="UP000766336"/>
    </source>
</evidence>
<gene>
    <name evidence="1" type="ORF">KHU32_02225</name>
</gene>
<protein>
    <submittedName>
        <fullName evidence="1">Uncharacterized protein</fullName>
    </submittedName>
</protein>
<comment type="caution">
    <text evidence="1">The sequence shown here is derived from an EMBL/GenBank/DDBJ whole genome shotgun (WGS) entry which is preliminary data.</text>
</comment>
<reference evidence="1 2" key="1">
    <citation type="submission" date="2021-05" db="EMBL/GenBank/DDBJ databases">
        <title>Roseococcus sp. XZZS9, whole genome shotgun sequencing project.</title>
        <authorList>
            <person name="Zhao G."/>
            <person name="Shen L."/>
        </authorList>
    </citation>
    <scope>NUCLEOTIDE SEQUENCE [LARGE SCALE GENOMIC DNA]</scope>
    <source>
        <strain evidence="1 2">XZZS9</strain>
    </source>
</reference>
<accession>A0ABS5Q9X0</accession>
<sequence length="247" mass="27238">MGFDLTRIARLTPAYKIVSNVADVMSPPKPAKAPTGPLEPGDILVKMNDATGLNFLITYGQVFTANGDHALWTHAGLATSSTMIAEMNGEGLQHHNLTGSNAGYTYAVFRCNYRQVALGADEANSVLLGLGRGKVVYSKSGAVSSLLPSLIDSSKKGRLKKALDDIDNKKSLELFCSEHVVFCYLVALEEEKNLPMVNKGPEFRHMRMQEFFDKEPWQYSPGYLYSMLLSNKLFSYMGRTRGAKWIG</sequence>
<name>A0ABS5Q9X0_9PROT</name>
<proteinExistence type="predicted"/>
<dbReference type="Proteomes" id="UP000766336">
    <property type="component" value="Unassembled WGS sequence"/>
</dbReference>
<dbReference type="RefSeq" id="WP_213668404.1">
    <property type="nucleotide sequence ID" value="NZ_JAHCDA010000001.1"/>
</dbReference>
<evidence type="ECO:0000313" key="1">
    <source>
        <dbReference type="EMBL" id="MBS7809735.1"/>
    </source>
</evidence>
<dbReference type="EMBL" id="JAHCDA010000001">
    <property type="protein sequence ID" value="MBS7809735.1"/>
    <property type="molecule type" value="Genomic_DNA"/>
</dbReference>